<protein>
    <recommendedName>
        <fullName evidence="1">Helicase-associated domain-containing protein</fullName>
    </recommendedName>
</protein>
<dbReference type="Pfam" id="PF03457">
    <property type="entry name" value="HA"/>
    <property type="match status" value="5"/>
</dbReference>
<accession>A0A7S0PQ79</accession>
<feature type="domain" description="Helicase-associated" evidence="1">
    <location>
        <begin position="210"/>
        <end position="269"/>
    </location>
</feature>
<organism evidence="2">
    <name type="scientific">Ostreococcus mediterraneus</name>
    <dbReference type="NCBI Taxonomy" id="1486918"/>
    <lineage>
        <taxon>Eukaryota</taxon>
        <taxon>Viridiplantae</taxon>
        <taxon>Chlorophyta</taxon>
        <taxon>Mamiellophyceae</taxon>
        <taxon>Mamiellales</taxon>
        <taxon>Bathycoccaceae</taxon>
        <taxon>Ostreococcus</taxon>
    </lineage>
</organism>
<dbReference type="Gene3D" id="6.10.140.530">
    <property type="match status" value="5"/>
</dbReference>
<dbReference type="PANTHER" id="PTHR33418">
    <property type="entry name" value="HELICASE-ASSOCIATED"/>
    <property type="match status" value="1"/>
</dbReference>
<feature type="domain" description="Helicase-associated" evidence="1">
    <location>
        <begin position="278"/>
        <end position="334"/>
    </location>
</feature>
<feature type="domain" description="Helicase-associated" evidence="1">
    <location>
        <begin position="141"/>
        <end position="198"/>
    </location>
</feature>
<evidence type="ECO:0000259" key="1">
    <source>
        <dbReference type="Pfam" id="PF03457"/>
    </source>
</evidence>
<proteinExistence type="predicted"/>
<dbReference type="AlphaFoldDB" id="A0A7S0PQ79"/>
<dbReference type="EMBL" id="HBEW01008862">
    <property type="protein sequence ID" value="CAD8589414.1"/>
    <property type="molecule type" value="Transcribed_RNA"/>
</dbReference>
<sequence>MFAARASAGCLKRAQPRVRTIRAADARARVRPCGPRVVGVRAASADGGDAPAGGASAASGASGRVRVSWDARLAELSTFKAMYGTVELPRELNALRRWLSRQRSERRAGRLSDARAEKLEALGVTWDLRKTVTRRPKVVVTFDERVRELAKYYAAHGNGNVKASENDALAKWVSHQIASYRDGGLSEDKYDALISLGVNFDNHDERAVRSWDDRLAELKSFAQANGGSTRVPEDDEHAGLYFWLLEQRRSKRDGKLNVEKTHKLESVGVEWEIKPHNEVPWGTRFTELARFVRAHGDLPSNKDDPTLFQWVRAQRKRYAKGMMEDDRAALLDGLQLDRDWKVTPMSAFEKNLARLKTFVKANGHAVVSSHDDKKLATWLRKQRVKKQSGELNKSKINALEALGVQWTAAPVMLDEANDTSAKLFGTAFQKDESQEKKSKKK</sequence>
<feature type="domain" description="Helicase-associated" evidence="1">
    <location>
        <begin position="347"/>
        <end position="404"/>
    </location>
</feature>
<gene>
    <name evidence="2" type="ORF">OMED0929_LOCUS7467</name>
</gene>
<reference evidence="2" key="1">
    <citation type="submission" date="2021-01" db="EMBL/GenBank/DDBJ databases">
        <authorList>
            <person name="Corre E."/>
            <person name="Pelletier E."/>
            <person name="Niang G."/>
            <person name="Scheremetjew M."/>
            <person name="Finn R."/>
            <person name="Kale V."/>
            <person name="Holt S."/>
            <person name="Cochrane G."/>
            <person name="Meng A."/>
            <person name="Brown T."/>
            <person name="Cohen L."/>
        </authorList>
    </citation>
    <scope>NUCLEOTIDE SEQUENCE</scope>
    <source>
        <strain evidence="2">Clade-D-RCC2572</strain>
    </source>
</reference>
<dbReference type="PANTHER" id="PTHR33418:SF1">
    <property type="entry name" value="HELICASE-ASSOCIATED DOMAIN-CONTAINING PROTEIN"/>
    <property type="match status" value="1"/>
</dbReference>
<evidence type="ECO:0000313" key="2">
    <source>
        <dbReference type="EMBL" id="CAD8589414.1"/>
    </source>
</evidence>
<dbReference type="InterPro" id="IPR005114">
    <property type="entry name" value="Helicase_assoc"/>
</dbReference>
<feature type="domain" description="Helicase-associated" evidence="1">
    <location>
        <begin position="67"/>
        <end position="124"/>
    </location>
</feature>
<name>A0A7S0PQ79_9CHLO</name>